<dbReference type="InterPro" id="IPR043129">
    <property type="entry name" value="ATPase_NBD"/>
</dbReference>
<reference evidence="4 5" key="1">
    <citation type="submission" date="2020-04" db="EMBL/GenBank/DDBJ databases">
        <authorList>
            <person name="Hitch T.C.A."/>
            <person name="Wylensek D."/>
            <person name="Clavel T."/>
        </authorList>
    </citation>
    <scope>NUCLEOTIDE SEQUENCE [LARGE SCALE GENOMIC DNA]</scope>
    <source>
        <strain evidence="4 5">PG-130-P53-12</strain>
    </source>
</reference>
<dbReference type="InterPro" id="IPR008040">
    <property type="entry name" value="Hydant_A_N"/>
</dbReference>
<dbReference type="Pfam" id="PF05378">
    <property type="entry name" value="Hydant_A_N"/>
    <property type="match status" value="1"/>
</dbReference>
<dbReference type="Gene3D" id="3.30.420.40">
    <property type="match status" value="1"/>
</dbReference>
<dbReference type="Pfam" id="PF01968">
    <property type="entry name" value="Hydantoinase_A"/>
    <property type="match status" value="1"/>
</dbReference>
<dbReference type="InterPro" id="IPR002821">
    <property type="entry name" value="Hydantoinase_A"/>
</dbReference>
<evidence type="ECO:0000259" key="3">
    <source>
        <dbReference type="Pfam" id="PF19278"/>
    </source>
</evidence>
<evidence type="ECO:0000259" key="1">
    <source>
        <dbReference type="Pfam" id="PF01968"/>
    </source>
</evidence>
<dbReference type="InterPro" id="IPR045079">
    <property type="entry name" value="Oxoprolinase-like"/>
</dbReference>
<dbReference type="AlphaFoldDB" id="A0A848BC26"/>
<dbReference type="PANTHER" id="PTHR11365:SF23">
    <property type="entry name" value="HYPOTHETICAL 5-OXOPROLINASE (EUROFUNG)-RELATED"/>
    <property type="match status" value="1"/>
</dbReference>
<dbReference type="GO" id="GO:0017168">
    <property type="term" value="F:5-oxoprolinase (ATP-hydrolyzing) activity"/>
    <property type="evidence" value="ECO:0007669"/>
    <property type="project" value="TreeGrafter"/>
</dbReference>
<dbReference type="Proteomes" id="UP000543804">
    <property type="component" value="Unassembled WGS sequence"/>
</dbReference>
<protein>
    <submittedName>
        <fullName evidence="4">Hydantoinase/oxoprolinase family protein</fullName>
    </submittedName>
</protein>
<sequence>MSKYACVDVGGTFTDAAVVDENGSVNVFKSPTTPHDWTEGILGALKVAAEHYEEPFDDFLKDISVVNAGIFTHGSTIATNAVVEKKCGKVGILCTEGFRDVFLFREGPNKNPFDMFLDYPEPFVPRYLTLPVKERINSEGGVDTPLDEEAVREQTRVLKGYNVEAIAVCFLWSTVNPAHERRAREIIHEVWPEVTVVLSSEVNPSNREYRRWVSAAMDASLRKLISSYANDLNSRLNDAGFIGKVGMLNAAGGVMSTNEIVNRPLYSVDSGPSMAPIAGRKYAMDDLDEKNAVVLDMGGTTFDVSCVIDGEISVSKEAIIGDEIPGISRVNVHSIGAGGGSIAWVDNGGMIRVGPRSAGSVPGPACYNRGGTLPTVTDANCVLGYLNPDFFNDGRMKLYPELAREAIKKHVAEPLGITVMEAAYSIWATVNVNMIAAIKDITIWQGIDPRAYAMVAGGGACGLHAIALAEGLEMQRLLIPRTAGGLSAAGGLFSDIVSEYSGSHYTTTADFDYKGVNTLLKALRDEAMQFFARNHIEKEYQRIELYMEAHYPFQVYELPVNITADLNEDFEITPAGVKAMEQAFHKEHERTFSIKDDTYIECVSWRVKAIGKHEREAKLPEAKLPTNRDLAYEEGKSSSFRKIYFKEYDDLKMTPVFPGSRLIYGDIVHGPAIIEEPTTTIVVLPGYCAKVTKHNSYCLEKETLKKR</sequence>
<keyword evidence="5" id="KW-1185">Reference proteome</keyword>
<dbReference type="GO" id="GO:0006749">
    <property type="term" value="P:glutathione metabolic process"/>
    <property type="evidence" value="ECO:0007669"/>
    <property type="project" value="TreeGrafter"/>
</dbReference>
<dbReference type="InterPro" id="IPR049517">
    <property type="entry name" value="ACX-like_C"/>
</dbReference>
<evidence type="ECO:0000313" key="5">
    <source>
        <dbReference type="Proteomes" id="UP000543804"/>
    </source>
</evidence>
<dbReference type="SUPFAM" id="SSF53067">
    <property type="entry name" value="Actin-like ATPase domain"/>
    <property type="match status" value="1"/>
</dbReference>
<name>A0A848BC26_9FIRM</name>
<accession>A0A848BC26</accession>
<gene>
    <name evidence="4" type="ORF">HF878_09210</name>
</gene>
<organism evidence="4 5">
    <name type="scientific">Selenomonas bovis</name>
    <dbReference type="NCBI Taxonomy" id="416586"/>
    <lineage>
        <taxon>Bacteria</taxon>
        <taxon>Bacillati</taxon>
        <taxon>Bacillota</taxon>
        <taxon>Negativicutes</taxon>
        <taxon>Selenomonadales</taxon>
        <taxon>Selenomonadaceae</taxon>
        <taxon>Selenomonas</taxon>
    </lineage>
</organism>
<evidence type="ECO:0000313" key="4">
    <source>
        <dbReference type="EMBL" id="NMD99634.1"/>
    </source>
</evidence>
<evidence type="ECO:0000259" key="2">
    <source>
        <dbReference type="Pfam" id="PF05378"/>
    </source>
</evidence>
<proteinExistence type="predicted"/>
<dbReference type="PANTHER" id="PTHR11365">
    <property type="entry name" value="5-OXOPROLINASE RELATED"/>
    <property type="match status" value="1"/>
</dbReference>
<feature type="domain" description="Hydantoinase/oxoprolinase N-terminal" evidence="2">
    <location>
        <begin position="6"/>
        <end position="190"/>
    </location>
</feature>
<dbReference type="GO" id="GO:0005829">
    <property type="term" value="C:cytosol"/>
    <property type="evidence" value="ECO:0007669"/>
    <property type="project" value="TreeGrafter"/>
</dbReference>
<dbReference type="Pfam" id="PF19278">
    <property type="entry name" value="Hydant_A_C"/>
    <property type="match status" value="1"/>
</dbReference>
<dbReference type="EMBL" id="JABAFA010000042">
    <property type="protein sequence ID" value="NMD99634.1"/>
    <property type="molecule type" value="Genomic_DNA"/>
</dbReference>
<dbReference type="RefSeq" id="WP_170077899.1">
    <property type="nucleotide sequence ID" value="NZ_JABAFA010000042.1"/>
</dbReference>
<feature type="domain" description="Acetophenone carboxylase-like C-terminal" evidence="3">
    <location>
        <begin position="516"/>
        <end position="695"/>
    </location>
</feature>
<comment type="caution">
    <text evidence="4">The sequence shown here is derived from an EMBL/GenBank/DDBJ whole genome shotgun (WGS) entry which is preliminary data.</text>
</comment>
<feature type="domain" description="Hydantoinase A/oxoprolinase" evidence="1">
    <location>
        <begin position="211"/>
        <end position="499"/>
    </location>
</feature>